<accession>A0ABS7PDI5</accession>
<keyword evidence="4 7" id="KW-0472">Membrane</keyword>
<keyword evidence="10" id="KW-1185">Reference proteome</keyword>
<dbReference type="Proteomes" id="UP000759298">
    <property type="component" value="Unassembled WGS sequence"/>
</dbReference>
<keyword evidence="9" id="KW-0966">Cell projection</keyword>
<evidence type="ECO:0000313" key="10">
    <source>
        <dbReference type="Proteomes" id="UP000759298"/>
    </source>
</evidence>
<evidence type="ECO:0000256" key="2">
    <source>
        <dbReference type="ARBA" id="ARBA00006929"/>
    </source>
</evidence>
<gene>
    <name evidence="7" type="primary">flgH</name>
    <name evidence="9" type="ORF">KYN89_08730</name>
</gene>
<dbReference type="PRINTS" id="PR01008">
    <property type="entry name" value="FLGLRINGFLGH"/>
</dbReference>
<dbReference type="HAMAP" id="MF_00415">
    <property type="entry name" value="FlgH"/>
    <property type="match status" value="1"/>
</dbReference>
<keyword evidence="6 7" id="KW-0998">Cell outer membrane</keyword>
<dbReference type="PANTHER" id="PTHR34933">
    <property type="entry name" value="FLAGELLAR L-RING PROTEIN"/>
    <property type="match status" value="1"/>
</dbReference>
<evidence type="ECO:0000313" key="9">
    <source>
        <dbReference type="EMBL" id="MBY8337134.1"/>
    </source>
</evidence>
<comment type="function">
    <text evidence="1 7">Assembles around the rod to form the L-ring and probably protects the motor/basal body from shearing forces during rotation.</text>
</comment>
<dbReference type="PANTHER" id="PTHR34933:SF1">
    <property type="entry name" value="FLAGELLAR L-RING PROTEIN"/>
    <property type="match status" value="1"/>
</dbReference>
<evidence type="ECO:0000256" key="4">
    <source>
        <dbReference type="ARBA" id="ARBA00023136"/>
    </source>
</evidence>
<evidence type="ECO:0000256" key="3">
    <source>
        <dbReference type="ARBA" id="ARBA00022729"/>
    </source>
</evidence>
<organism evidence="9 10">
    <name type="scientific">Alteriqipengyuania abyssalis</name>
    <dbReference type="NCBI Taxonomy" id="2860200"/>
    <lineage>
        <taxon>Bacteria</taxon>
        <taxon>Pseudomonadati</taxon>
        <taxon>Pseudomonadota</taxon>
        <taxon>Alphaproteobacteria</taxon>
        <taxon>Sphingomonadales</taxon>
        <taxon>Erythrobacteraceae</taxon>
        <taxon>Alteriqipengyuania</taxon>
    </lineage>
</organism>
<name>A0ABS7PDI5_9SPHN</name>
<feature type="signal peptide" evidence="8">
    <location>
        <begin position="1"/>
        <end position="19"/>
    </location>
</feature>
<feature type="chain" id="PRO_5045129256" description="Flagellar L-ring protein" evidence="8">
    <location>
        <begin position="20"/>
        <end position="223"/>
    </location>
</feature>
<dbReference type="InterPro" id="IPR000527">
    <property type="entry name" value="Flag_Lring"/>
</dbReference>
<evidence type="ECO:0000256" key="8">
    <source>
        <dbReference type="SAM" id="SignalP"/>
    </source>
</evidence>
<keyword evidence="9" id="KW-0282">Flagellum</keyword>
<evidence type="ECO:0000256" key="7">
    <source>
        <dbReference type="HAMAP-Rule" id="MF_00415"/>
    </source>
</evidence>
<evidence type="ECO:0000256" key="1">
    <source>
        <dbReference type="ARBA" id="ARBA00002591"/>
    </source>
</evidence>
<dbReference type="EMBL" id="JAHWXP010000002">
    <property type="protein sequence ID" value="MBY8337134.1"/>
    <property type="molecule type" value="Genomic_DNA"/>
</dbReference>
<comment type="caution">
    <text evidence="9">The sequence shown here is derived from an EMBL/GenBank/DDBJ whole genome shotgun (WGS) entry which is preliminary data.</text>
</comment>
<keyword evidence="5 7" id="KW-0975">Bacterial flagellum</keyword>
<protein>
    <recommendedName>
        <fullName evidence="7">Flagellar L-ring protein</fullName>
    </recommendedName>
    <alternativeName>
        <fullName evidence="7">Basal body L-ring protein</fullName>
    </alternativeName>
</protein>
<sequence>MNIRILLAIPLAMSLAACAGDTRPAGFSATLPPPPAAPMQQVAAVTYGNDGAIYQASQGYAPLYNGTRAARVGDLVTIVLIERTSTTKATSGKTQRDGNAGLDLPDFIPVDPGDLNASAAASFTGAGNAAQTSSLRGDLTVTIAEVRPNGTALVRGEKVMNFSQGEEWVQLSGIIRLADIDADNRIASIRVADAQIAYSGKGAVQRAGKPGWLSRFFSIVSPF</sequence>
<comment type="subunit">
    <text evidence="7">The basal body constitutes a major portion of the flagellar organelle and consists of four rings (L,P,S, and M) mounted on a central rod.</text>
</comment>
<comment type="similarity">
    <text evidence="2 7">Belongs to the FlgH family.</text>
</comment>
<keyword evidence="7" id="KW-0449">Lipoprotein</keyword>
<dbReference type="PROSITE" id="PS51257">
    <property type="entry name" value="PROKAR_LIPOPROTEIN"/>
    <property type="match status" value="1"/>
</dbReference>
<evidence type="ECO:0000256" key="5">
    <source>
        <dbReference type="ARBA" id="ARBA00023143"/>
    </source>
</evidence>
<keyword evidence="9" id="KW-0969">Cilium</keyword>
<dbReference type="Pfam" id="PF02107">
    <property type="entry name" value="FlgH"/>
    <property type="match status" value="1"/>
</dbReference>
<comment type="subcellular location">
    <subcellularLocation>
        <location evidence="7">Cell outer membrane</location>
        <topology evidence="7">Lipid-anchor</topology>
    </subcellularLocation>
    <subcellularLocation>
        <location evidence="7">Bacterial flagellum basal body</location>
    </subcellularLocation>
</comment>
<evidence type="ECO:0000256" key="6">
    <source>
        <dbReference type="ARBA" id="ARBA00023237"/>
    </source>
</evidence>
<reference evidence="9 10" key="1">
    <citation type="submission" date="2021-07" db="EMBL/GenBank/DDBJ databases">
        <title>Alteriqipengyuania abyssalis NZ-12B nov, sp.nov isolated from deep sea sponge in pacific ocean.</title>
        <authorList>
            <person name="Tareen S."/>
            <person name="Wink J."/>
        </authorList>
    </citation>
    <scope>NUCLEOTIDE SEQUENCE [LARGE SCALE GENOMIC DNA]</scope>
    <source>
        <strain evidence="9 10">NZ-12B</strain>
    </source>
</reference>
<keyword evidence="3 7" id="KW-0732">Signal</keyword>
<proteinExistence type="inferred from homology"/>
<dbReference type="RefSeq" id="WP_054526353.1">
    <property type="nucleotide sequence ID" value="NZ_JAHWXP010000002.1"/>
</dbReference>